<dbReference type="InterPro" id="IPR002491">
    <property type="entry name" value="ABC_transptr_periplasmic_BD"/>
</dbReference>
<evidence type="ECO:0000313" key="3">
    <source>
        <dbReference type="EMBL" id="OOF32865.1"/>
    </source>
</evidence>
<evidence type="ECO:0000313" key="4">
    <source>
        <dbReference type="Proteomes" id="UP000189431"/>
    </source>
</evidence>
<gene>
    <name evidence="3" type="ORF">BZJ21_13900</name>
</gene>
<accession>A0ABX3KMC4</accession>
<dbReference type="Gene3D" id="3.40.50.1980">
    <property type="entry name" value="Nitrogenase molybdenum iron protein domain"/>
    <property type="match status" value="2"/>
</dbReference>
<comment type="caution">
    <text evidence="3">The sequence shown here is derived from an EMBL/GenBank/DDBJ whole genome shotgun (WGS) entry which is preliminary data.</text>
</comment>
<dbReference type="PANTHER" id="PTHR30535">
    <property type="entry name" value="VITAMIN B12-BINDING PROTEIN"/>
    <property type="match status" value="1"/>
</dbReference>
<evidence type="ECO:0000259" key="2">
    <source>
        <dbReference type="PROSITE" id="PS50983"/>
    </source>
</evidence>
<feature type="chain" id="PRO_5046090301" description="Fe/B12 periplasmic-binding domain-containing protein" evidence="1">
    <location>
        <begin position="23"/>
        <end position="282"/>
    </location>
</feature>
<dbReference type="Pfam" id="PF01497">
    <property type="entry name" value="Peripla_BP_2"/>
    <property type="match status" value="1"/>
</dbReference>
<keyword evidence="1" id="KW-0732">Signal</keyword>
<evidence type="ECO:0000256" key="1">
    <source>
        <dbReference type="SAM" id="SignalP"/>
    </source>
</evidence>
<dbReference type="RefSeq" id="WP_077670082.1">
    <property type="nucleotide sequence ID" value="NZ_MUFR01000052.1"/>
</dbReference>
<proteinExistence type="predicted"/>
<dbReference type="EMBL" id="MUFR01000052">
    <property type="protein sequence ID" value="OOF32865.1"/>
    <property type="molecule type" value="Genomic_DNA"/>
</dbReference>
<feature type="domain" description="Fe/B12 periplasmic-binding" evidence="2">
    <location>
        <begin position="25"/>
        <end position="282"/>
    </location>
</feature>
<organism evidence="3 4">
    <name type="scientific">Salinivibrio costicola subsp. alcaliphilus</name>
    <dbReference type="NCBI Taxonomy" id="272773"/>
    <lineage>
        <taxon>Bacteria</taxon>
        <taxon>Pseudomonadati</taxon>
        <taxon>Pseudomonadota</taxon>
        <taxon>Gammaproteobacteria</taxon>
        <taxon>Vibrionales</taxon>
        <taxon>Vibrionaceae</taxon>
        <taxon>Salinivibrio</taxon>
    </lineage>
</organism>
<dbReference type="InterPro" id="IPR050902">
    <property type="entry name" value="ABC_Transporter_SBP"/>
</dbReference>
<name>A0ABX3KMC4_SALCS</name>
<feature type="signal peptide" evidence="1">
    <location>
        <begin position="1"/>
        <end position="22"/>
    </location>
</feature>
<keyword evidence="4" id="KW-1185">Reference proteome</keyword>
<sequence length="282" mass="29446">MATAAVRVIALFSTLISLSIHASPRIVSAGASVTDLLVELGAQSQIVGIDATSQLQEKDMPSVGYHRQLAAEGVLSLSPDLLIGSEEMGPAPVLSTLRDAGVKVVTLSSTPTVTALKQRIHTLAELTATQANAEPLINAMDDQLAKLETRASASNTSTLNGLFLLVHQGRPASVAGADTTPNTLIELLGATNPAAESVTSYKPLSPEALLGFNPDFILVMQRSLDQLGGMQGLANAVPLLSSTRAYKNNRIIAVDGRVLVGGLSLNTLDEALRIQTHLTGNQ</sequence>
<reference evidence="4" key="1">
    <citation type="submission" date="2017-01" db="EMBL/GenBank/DDBJ databases">
        <title>Draft genome of the species Salinivibrio costicola subsp. alcaliphilus.</title>
        <authorList>
            <person name="Lopez-Hermoso C."/>
            <person name="De La Haba R."/>
            <person name="Sanchez-Porro C."/>
            <person name="Ventosa A."/>
        </authorList>
    </citation>
    <scope>NUCLEOTIDE SEQUENCE [LARGE SCALE GENOMIC DNA]</scope>
    <source>
        <strain evidence="4">CBH448</strain>
    </source>
</reference>
<protein>
    <recommendedName>
        <fullName evidence="2">Fe/B12 periplasmic-binding domain-containing protein</fullName>
    </recommendedName>
</protein>
<dbReference type="PROSITE" id="PS50983">
    <property type="entry name" value="FE_B12_PBP"/>
    <property type="match status" value="1"/>
</dbReference>
<dbReference type="Proteomes" id="UP000189431">
    <property type="component" value="Unassembled WGS sequence"/>
</dbReference>
<dbReference type="SUPFAM" id="SSF53807">
    <property type="entry name" value="Helical backbone' metal receptor"/>
    <property type="match status" value="1"/>
</dbReference>
<dbReference type="PANTHER" id="PTHR30535:SF4">
    <property type="entry name" value="HEMIN-BINDING PERIPLASMIC PROTEIN HMUT"/>
    <property type="match status" value="1"/>
</dbReference>